<gene>
    <name evidence="1" type="ORF">CKN69_00910</name>
</gene>
<evidence type="ECO:0000313" key="2">
    <source>
        <dbReference type="Proteomes" id="UP000297938"/>
    </source>
</evidence>
<dbReference type="Proteomes" id="UP000297938">
    <property type="component" value="Unassembled WGS sequence"/>
</dbReference>
<dbReference type="AlphaFoldDB" id="A0A7Z8G6E1"/>
<proteinExistence type="predicted"/>
<reference evidence="1 2" key="1">
    <citation type="journal article" date="2018" name="Int. J. Food Microbiol.">
        <title>Growth of Carnobacterium spp. isolated from chilled vacuum-packaged meat under relevant acidic conditions.</title>
        <authorList>
            <person name="Zhang P."/>
            <person name="Badoni M."/>
            <person name="Ganzle M."/>
            <person name="Yang X."/>
        </authorList>
    </citation>
    <scope>NUCLEOTIDE SEQUENCE [LARGE SCALE GENOMIC DNA]</scope>
    <source>
        <strain evidence="1 2">B2</strain>
    </source>
</reference>
<evidence type="ECO:0000313" key="1">
    <source>
        <dbReference type="EMBL" id="TFJ30501.1"/>
    </source>
</evidence>
<dbReference type="Pfam" id="PF14373">
    <property type="entry name" value="Imm_superinfect"/>
    <property type="match status" value="1"/>
</dbReference>
<name>A0A7Z8G6E1_CARDV</name>
<sequence>MAILFILIILFIFVYFIPTFIASRGYQNVLLVFLINFLLGWTGIGWVVALILAFGTNTKKYEELKFRENEKALNEERRLEERSRHIKGLKEEDILVSSDNRRVNEMKMKAEEYKLRAQIRAEVEEEMKKEKIRKQYEDELRDN</sequence>
<dbReference type="RefSeq" id="WP_135018863.1">
    <property type="nucleotide sequence ID" value="NZ_CBCPJX010000005.1"/>
</dbReference>
<dbReference type="InterPro" id="IPR016410">
    <property type="entry name" value="Phage_imm"/>
</dbReference>
<comment type="caution">
    <text evidence="1">The sequence shown here is derived from an EMBL/GenBank/DDBJ whole genome shotgun (WGS) entry which is preliminary data.</text>
</comment>
<accession>A0A7Z8G6E1</accession>
<protein>
    <submittedName>
        <fullName evidence="1">Uncharacterized protein</fullName>
    </submittedName>
</protein>
<dbReference type="EMBL" id="NRPP01000002">
    <property type="protein sequence ID" value="TFJ30501.1"/>
    <property type="molecule type" value="Genomic_DNA"/>
</dbReference>
<organism evidence="1 2">
    <name type="scientific">Carnobacterium divergens</name>
    <name type="common">Lactobacillus divergens</name>
    <dbReference type="NCBI Taxonomy" id="2748"/>
    <lineage>
        <taxon>Bacteria</taxon>
        <taxon>Bacillati</taxon>
        <taxon>Bacillota</taxon>
        <taxon>Bacilli</taxon>
        <taxon>Lactobacillales</taxon>
        <taxon>Carnobacteriaceae</taxon>
        <taxon>Carnobacterium</taxon>
    </lineage>
</organism>